<dbReference type="PROSITE" id="PS00092">
    <property type="entry name" value="N6_MTASE"/>
    <property type="match status" value="1"/>
</dbReference>
<dbReference type="InterPro" id="IPR029063">
    <property type="entry name" value="SAM-dependent_MTases_sf"/>
</dbReference>
<proteinExistence type="inferred from homology"/>
<dbReference type="InterPro" id="IPR052190">
    <property type="entry name" value="Euk-Arch_PrmC-MTase"/>
</dbReference>
<dbReference type="GO" id="GO:0008276">
    <property type="term" value="F:protein methyltransferase activity"/>
    <property type="evidence" value="ECO:0007669"/>
    <property type="project" value="TreeGrafter"/>
</dbReference>
<reference evidence="7 8" key="1">
    <citation type="submission" date="2019-06" db="EMBL/GenBank/DDBJ databases">
        <title>Sequencing the genomes of 1000 actinobacteria strains.</title>
        <authorList>
            <person name="Klenk H.-P."/>
        </authorList>
    </citation>
    <scope>NUCLEOTIDE SEQUENCE [LARGE SCALE GENOMIC DNA]</scope>
    <source>
        <strain evidence="7 8">DSM 18031</strain>
    </source>
</reference>
<keyword evidence="3 7" id="KW-0808">Transferase</keyword>
<comment type="similarity">
    <text evidence="1">Belongs to the eukaryotic/archaeal PrmC-related family.</text>
</comment>
<dbReference type="GO" id="GO:0032259">
    <property type="term" value="P:methylation"/>
    <property type="evidence" value="ECO:0007669"/>
    <property type="project" value="UniProtKB-KW"/>
</dbReference>
<dbReference type="InterPro" id="IPR007848">
    <property type="entry name" value="Small_mtfrase_dom"/>
</dbReference>
<organism evidence="7 8">
    <name type="scientific">Klugiella xanthotipulae</name>
    <dbReference type="NCBI Taxonomy" id="244735"/>
    <lineage>
        <taxon>Bacteria</taxon>
        <taxon>Bacillati</taxon>
        <taxon>Actinomycetota</taxon>
        <taxon>Actinomycetes</taxon>
        <taxon>Micrococcales</taxon>
        <taxon>Microbacteriaceae</taxon>
        <taxon>Klugiella</taxon>
    </lineage>
</organism>
<dbReference type="OrthoDB" id="129465at2"/>
<dbReference type="InterPro" id="IPR002052">
    <property type="entry name" value="DNA_methylase_N6_adenine_CS"/>
</dbReference>
<gene>
    <name evidence="7" type="ORF">FB466_2190</name>
</gene>
<feature type="domain" description="DUF7059" evidence="6">
    <location>
        <begin position="32"/>
        <end position="118"/>
    </location>
</feature>
<feature type="domain" description="Methyltransferase small" evidence="5">
    <location>
        <begin position="166"/>
        <end position="254"/>
    </location>
</feature>
<dbReference type="CDD" id="cd02440">
    <property type="entry name" value="AdoMet_MTases"/>
    <property type="match status" value="1"/>
</dbReference>
<dbReference type="RefSeq" id="WP_141918391.1">
    <property type="nucleotide sequence ID" value="NZ_BAAAYS010000004.1"/>
</dbReference>
<dbReference type="GO" id="GO:0008757">
    <property type="term" value="F:S-adenosylmethionine-dependent methyltransferase activity"/>
    <property type="evidence" value="ECO:0007669"/>
    <property type="project" value="TreeGrafter"/>
</dbReference>
<keyword evidence="4" id="KW-0949">S-adenosyl-L-methionine</keyword>
<evidence type="ECO:0000256" key="2">
    <source>
        <dbReference type="ARBA" id="ARBA00022603"/>
    </source>
</evidence>
<sequence>MSEFPDSYHLPVPDLPVSISEALNNLADDFRAAGYTAEGLVDLLGEAWPAVQRSQGVPARRRLASRRRQGLNTSLDTLVALFVLGQKVPFADAEAALSGVTLPGALDIHLVRVDVDHGMVAPLLDARPQVFTDPQGTVEWIILSDQGELSRGDELAGDYVLGVGGATRTLASCAVTDRVDSVLDLGTGCGVLAMLATRYARRVVATDISERALRIAQMNCALNGVTEVEFRRGSLFEPVTGELFDRVVSNPPFVITPRADGAPIYEYRDGGMVGDALVRAVATGVSSVLKPGGVAQLLANWEYRRGEPDLGPVLTWLKGTVSDVWAVERERQSCEDYAETWIRDGGVLPRTPRFDDLYDLWLHDFEERGITEVGFGYVLVARPAESEFAAAPLRRLERCSGPLGHNPLGLGRHVAESLMATRLLAGLSDSELARQRCVVASDVTEHRHYLPGEDHPAVIQLVQGGGFGRTVAADTALAACVGACDGELTVGAIASALADLLSADERELGLALFPRVRELIRDGFLEIDREP</sequence>
<dbReference type="Pfam" id="PF23186">
    <property type="entry name" value="DUF7059"/>
    <property type="match status" value="1"/>
</dbReference>
<dbReference type="PANTHER" id="PTHR45875:SF1">
    <property type="entry name" value="METHYLTRANSFERASE N6AMT1"/>
    <property type="match status" value="1"/>
</dbReference>
<name>A0A543HSC8_9MICO</name>
<evidence type="ECO:0000313" key="8">
    <source>
        <dbReference type="Proteomes" id="UP000318331"/>
    </source>
</evidence>
<dbReference type="Pfam" id="PF05175">
    <property type="entry name" value="MTS"/>
    <property type="match status" value="1"/>
</dbReference>
<dbReference type="InterPro" id="IPR055487">
    <property type="entry name" value="DUF7059"/>
</dbReference>
<evidence type="ECO:0000256" key="4">
    <source>
        <dbReference type="ARBA" id="ARBA00022691"/>
    </source>
</evidence>
<dbReference type="AlphaFoldDB" id="A0A543HSC8"/>
<dbReference type="GO" id="GO:0035657">
    <property type="term" value="C:eRF1 methyltransferase complex"/>
    <property type="evidence" value="ECO:0007669"/>
    <property type="project" value="TreeGrafter"/>
</dbReference>
<dbReference type="SUPFAM" id="SSF53335">
    <property type="entry name" value="S-adenosyl-L-methionine-dependent methyltransferases"/>
    <property type="match status" value="1"/>
</dbReference>
<evidence type="ECO:0000259" key="5">
    <source>
        <dbReference type="Pfam" id="PF05175"/>
    </source>
</evidence>
<dbReference type="PANTHER" id="PTHR45875">
    <property type="entry name" value="METHYLTRANSFERASE N6AMT1"/>
    <property type="match status" value="1"/>
</dbReference>
<dbReference type="Proteomes" id="UP000318331">
    <property type="component" value="Unassembled WGS sequence"/>
</dbReference>
<evidence type="ECO:0000256" key="1">
    <source>
        <dbReference type="ARBA" id="ARBA00006149"/>
    </source>
</evidence>
<keyword evidence="8" id="KW-1185">Reference proteome</keyword>
<dbReference type="GO" id="GO:0008170">
    <property type="term" value="F:N-methyltransferase activity"/>
    <property type="evidence" value="ECO:0007669"/>
    <property type="project" value="UniProtKB-ARBA"/>
</dbReference>
<keyword evidence="2 7" id="KW-0489">Methyltransferase</keyword>
<dbReference type="GO" id="GO:0003676">
    <property type="term" value="F:nucleic acid binding"/>
    <property type="evidence" value="ECO:0007669"/>
    <property type="project" value="InterPro"/>
</dbReference>
<dbReference type="EMBL" id="VFPN01000003">
    <property type="protein sequence ID" value="TQM61248.1"/>
    <property type="molecule type" value="Genomic_DNA"/>
</dbReference>
<evidence type="ECO:0000259" key="6">
    <source>
        <dbReference type="Pfam" id="PF23186"/>
    </source>
</evidence>
<comment type="caution">
    <text evidence="7">The sequence shown here is derived from an EMBL/GenBank/DDBJ whole genome shotgun (WGS) entry which is preliminary data.</text>
</comment>
<evidence type="ECO:0000256" key="3">
    <source>
        <dbReference type="ARBA" id="ARBA00022679"/>
    </source>
</evidence>
<protein>
    <submittedName>
        <fullName evidence="7">Methyltransferase family protein</fullName>
    </submittedName>
</protein>
<accession>A0A543HSC8</accession>
<dbReference type="Gene3D" id="3.40.50.150">
    <property type="entry name" value="Vaccinia Virus protein VP39"/>
    <property type="match status" value="1"/>
</dbReference>
<evidence type="ECO:0000313" key="7">
    <source>
        <dbReference type="EMBL" id="TQM61248.1"/>
    </source>
</evidence>